<dbReference type="GO" id="GO:0030151">
    <property type="term" value="F:molybdenum ion binding"/>
    <property type="evidence" value="ECO:0007669"/>
    <property type="project" value="InterPro"/>
</dbReference>
<dbReference type="EMBL" id="JACHMN010000001">
    <property type="protein sequence ID" value="MBB5866910.1"/>
    <property type="molecule type" value="Genomic_DNA"/>
</dbReference>
<dbReference type="Pfam" id="PF03476">
    <property type="entry name" value="MOSC_N"/>
    <property type="match status" value="1"/>
</dbReference>
<organism evidence="2 3">
    <name type="scientific">Allocatelliglobosispora scoriae</name>
    <dbReference type="NCBI Taxonomy" id="643052"/>
    <lineage>
        <taxon>Bacteria</taxon>
        <taxon>Bacillati</taxon>
        <taxon>Actinomycetota</taxon>
        <taxon>Actinomycetes</taxon>
        <taxon>Micromonosporales</taxon>
        <taxon>Micromonosporaceae</taxon>
        <taxon>Allocatelliglobosispora</taxon>
    </lineage>
</organism>
<protein>
    <submittedName>
        <fullName evidence="2">Uncharacterized protein YcbX</fullName>
    </submittedName>
</protein>
<feature type="domain" description="MOSC" evidence="1">
    <location>
        <begin position="126"/>
        <end position="273"/>
    </location>
</feature>
<name>A0A841BJB1_9ACTN</name>
<dbReference type="AlphaFoldDB" id="A0A841BJB1"/>
<accession>A0A841BJB1</accession>
<reference evidence="2 3" key="1">
    <citation type="submission" date="2020-08" db="EMBL/GenBank/DDBJ databases">
        <title>Sequencing the genomes of 1000 actinobacteria strains.</title>
        <authorList>
            <person name="Klenk H.-P."/>
        </authorList>
    </citation>
    <scope>NUCLEOTIDE SEQUENCE [LARGE SCALE GENOMIC DNA]</scope>
    <source>
        <strain evidence="2 3">DSM 45362</strain>
    </source>
</reference>
<dbReference type="GO" id="GO:0003824">
    <property type="term" value="F:catalytic activity"/>
    <property type="evidence" value="ECO:0007669"/>
    <property type="project" value="InterPro"/>
</dbReference>
<dbReference type="RefSeq" id="WP_184831070.1">
    <property type="nucleotide sequence ID" value="NZ_JACHMN010000001.1"/>
</dbReference>
<dbReference type="SUPFAM" id="SSF50800">
    <property type="entry name" value="PK beta-barrel domain-like"/>
    <property type="match status" value="1"/>
</dbReference>
<evidence type="ECO:0000259" key="1">
    <source>
        <dbReference type="PROSITE" id="PS51340"/>
    </source>
</evidence>
<dbReference type="Proteomes" id="UP000587527">
    <property type="component" value="Unassembled WGS sequence"/>
</dbReference>
<keyword evidence="3" id="KW-1185">Reference proteome</keyword>
<comment type="caution">
    <text evidence="2">The sequence shown here is derived from an EMBL/GenBank/DDBJ whole genome shotgun (WGS) entry which is preliminary data.</text>
</comment>
<dbReference type="InterPro" id="IPR011037">
    <property type="entry name" value="Pyrv_Knase-like_insert_dom_sf"/>
</dbReference>
<evidence type="ECO:0000313" key="3">
    <source>
        <dbReference type="Proteomes" id="UP000587527"/>
    </source>
</evidence>
<dbReference type="Gene3D" id="2.40.33.20">
    <property type="entry name" value="PK beta-barrel domain-like"/>
    <property type="match status" value="1"/>
</dbReference>
<dbReference type="GO" id="GO:0030170">
    <property type="term" value="F:pyridoxal phosphate binding"/>
    <property type="evidence" value="ECO:0007669"/>
    <property type="project" value="InterPro"/>
</dbReference>
<dbReference type="InterPro" id="IPR005303">
    <property type="entry name" value="MOCOS_middle"/>
</dbReference>
<evidence type="ECO:0000313" key="2">
    <source>
        <dbReference type="EMBL" id="MBB5866910.1"/>
    </source>
</evidence>
<dbReference type="Pfam" id="PF03473">
    <property type="entry name" value="MOSC"/>
    <property type="match status" value="1"/>
</dbReference>
<proteinExistence type="predicted"/>
<dbReference type="PROSITE" id="PS51340">
    <property type="entry name" value="MOSC"/>
    <property type="match status" value="1"/>
</dbReference>
<gene>
    <name evidence="2" type="ORF">F4553_000289</name>
</gene>
<dbReference type="InterPro" id="IPR005302">
    <property type="entry name" value="MoCF_Sase_C"/>
</dbReference>
<sequence>MGTVAELLRYPVKSMLGEALSEGMVTARGLDGDRIHAVLDATGAIGSAKHPRTWGALLRCRSRRIGLATEVELPDGTRLAAGSSELDTRLGELLGRPVTLSDRPPTGGALQRVVPDFDGGLPDLLRDAVTADETGALLTTGGVADGTFFDFGRLHLVTTSGLAALRAGIGDARRFRPNIVVDTGSAAGFPEDDWVGSRLRIGEAVVEVTVPTPRCAVPTLAHGGLPADPELMRVAARVHRVPVLTLGALTCVGVYLDVVRPGLIRQGDAVAVGE</sequence>